<dbReference type="Pfam" id="PF01058">
    <property type="entry name" value="Oxidored_q6"/>
    <property type="match status" value="1"/>
</dbReference>
<comment type="cofactor">
    <cofactor evidence="1">
        <name>[4Fe-4S] cluster</name>
        <dbReference type="ChEBI" id="CHEBI:49883"/>
    </cofactor>
</comment>
<dbReference type="InterPro" id="IPR027394">
    <property type="entry name" value="Cytochrome-c3_hydrogenase_C"/>
</dbReference>
<keyword evidence="5 11" id="KW-0004">4Fe-4S</keyword>
<evidence type="ECO:0000313" key="16">
    <source>
        <dbReference type="Proteomes" id="UP000002204"/>
    </source>
</evidence>
<dbReference type="SUPFAM" id="SSF56770">
    <property type="entry name" value="HydA/Nqo6-like"/>
    <property type="match status" value="1"/>
</dbReference>
<evidence type="ECO:0000256" key="6">
    <source>
        <dbReference type="ARBA" id="ARBA00022723"/>
    </source>
</evidence>
<dbReference type="PRINTS" id="PR00614">
    <property type="entry name" value="NIHGNASESMLL"/>
</dbReference>
<dbReference type="GO" id="GO:0044569">
    <property type="term" value="C:[Ni-Fe] hydrogenase complex"/>
    <property type="evidence" value="ECO:0007669"/>
    <property type="project" value="TreeGrafter"/>
</dbReference>
<dbReference type="GO" id="GO:0009061">
    <property type="term" value="P:anaerobic respiration"/>
    <property type="evidence" value="ECO:0007669"/>
    <property type="project" value="TreeGrafter"/>
</dbReference>
<evidence type="ECO:0000256" key="2">
    <source>
        <dbReference type="ARBA" id="ARBA00004196"/>
    </source>
</evidence>
<dbReference type="Gene3D" id="3.40.50.700">
    <property type="entry name" value="NADH:ubiquinone oxidoreductase-like, 20kDa subunit"/>
    <property type="match status" value="1"/>
</dbReference>
<reference evidence="15 16" key="2">
    <citation type="journal article" date="2006" name="Environ. Microbiol.">
        <title>Sequence analysis of three plasmids harboured in Rhodococcus erythropolis strain PR4.</title>
        <authorList>
            <person name="Sekine M."/>
            <person name="Tanikawa S."/>
            <person name="Omata S."/>
            <person name="Saito M."/>
            <person name="Fujisawa T."/>
            <person name="Tsukatani N."/>
            <person name="Tajima T."/>
            <person name="Sekigawa T."/>
            <person name="Kosugi H."/>
            <person name="Matsuo Y."/>
            <person name="Nishiko R."/>
            <person name="Imamura K."/>
            <person name="Ito M."/>
            <person name="Narita H."/>
            <person name="Tago S."/>
            <person name="Fujita N."/>
            <person name="Harayama S."/>
        </authorList>
    </citation>
    <scope>NUCLEOTIDE SEQUENCE [LARGE SCALE GENOMIC DNA]</scope>
    <source>
        <strain evidence="16">PR4 / NBRC 100887</strain>
    </source>
</reference>
<reference evidence="16" key="1">
    <citation type="submission" date="2005-03" db="EMBL/GenBank/DDBJ databases">
        <title>Comparison of the complete genome sequences of Rhodococcus erythropolis PR4 and Rhodococcus opacus B4.</title>
        <authorList>
            <person name="Takarada H."/>
            <person name="Sekine M."/>
            <person name="Hosoyama A."/>
            <person name="Yamada R."/>
            <person name="Fujisawa T."/>
            <person name="Omata S."/>
            <person name="Shimizu A."/>
            <person name="Tsukatani N."/>
            <person name="Tanikawa S."/>
            <person name="Fujita N."/>
            <person name="Harayama S."/>
        </authorList>
    </citation>
    <scope>NUCLEOTIDE SEQUENCE [LARGE SCALE GENOMIC DNA]</scope>
    <source>
        <strain evidence="16">PR4 / NBRC 100887</strain>
    </source>
</reference>
<dbReference type="Proteomes" id="UP000002204">
    <property type="component" value="Chromosome"/>
</dbReference>
<dbReference type="KEGG" id="rer:RER_26500"/>
<gene>
    <name evidence="15" type="ordered locus">RER_26500</name>
</gene>
<feature type="binding site" evidence="11">
    <location>
        <position position="311"/>
    </location>
    <ligand>
        <name>[3Fe-4S] cluster</name>
        <dbReference type="ChEBI" id="CHEBI:21137"/>
    </ligand>
</feature>
<evidence type="ECO:0000256" key="3">
    <source>
        <dbReference type="ARBA" id="ARBA00006605"/>
    </source>
</evidence>
<evidence type="ECO:0000256" key="7">
    <source>
        <dbReference type="ARBA" id="ARBA00022729"/>
    </source>
</evidence>
<protein>
    <submittedName>
        <fullName evidence="15">Putative NiFe hydrogenase small subunit</fullName>
        <ecNumber evidence="15">1.12.-.-</ecNumber>
    </submittedName>
</protein>
<dbReference type="eggNOG" id="COG1740">
    <property type="taxonomic scope" value="Bacteria"/>
</dbReference>
<dbReference type="InterPro" id="IPR037148">
    <property type="entry name" value="NiFe-Hase_small_C_sf"/>
</dbReference>
<dbReference type="Pfam" id="PF14720">
    <property type="entry name" value="NiFe_hyd_SSU_C"/>
    <property type="match status" value="1"/>
</dbReference>
<feature type="binding site" evidence="11">
    <location>
        <position position="274"/>
    </location>
    <ligand>
        <name>[4Fe-4S] cluster</name>
        <dbReference type="ChEBI" id="CHEBI:49883"/>
        <label>2</label>
    </ligand>
</feature>
<evidence type="ECO:0000259" key="13">
    <source>
        <dbReference type="Pfam" id="PF01058"/>
    </source>
</evidence>
<dbReference type="PANTHER" id="PTHR30013">
    <property type="entry name" value="NIFE / NIFESE HYDROGENASE SMALL SUBUNIT FAMILY MEMBER"/>
    <property type="match status" value="1"/>
</dbReference>
<dbReference type="EMBL" id="AP008957">
    <property type="protein sequence ID" value="BAH33358.1"/>
    <property type="molecule type" value="Genomic_DNA"/>
</dbReference>
<keyword evidence="8 15" id="KW-0560">Oxidoreductase</keyword>
<dbReference type="GO" id="GO:0008901">
    <property type="term" value="F:ferredoxin hydrogenase activity"/>
    <property type="evidence" value="ECO:0007669"/>
    <property type="project" value="InterPro"/>
</dbReference>
<dbReference type="GO" id="GO:0051538">
    <property type="term" value="F:3 iron, 4 sulfur cluster binding"/>
    <property type="evidence" value="ECO:0007669"/>
    <property type="project" value="UniProtKB-KW"/>
</dbReference>
<feature type="region of interest" description="Disordered" evidence="12">
    <location>
        <begin position="1"/>
        <end position="30"/>
    </location>
</feature>
<evidence type="ECO:0000256" key="11">
    <source>
        <dbReference type="PIRSR" id="PIRSR000310-1"/>
    </source>
</evidence>
<dbReference type="PIRSF" id="PIRSF000310">
    <property type="entry name" value="NiFe_hyd_ssu"/>
    <property type="match status" value="1"/>
</dbReference>
<feature type="domain" description="NADH:ubiquinone oxidoreductase-like 20kDa subunit" evidence="13">
    <location>
        <begin position="50"/>
        <end position="223"/>
    </location>
</feature>
<name>C0ZYC3_RHOE4</name>
<proteinExistence type="inferred from homology"/>
<feature type="compositionally biased region" description="Low complexity" evidence="12">
    <location>
        <begin position="11"/>
        <end position="30"/>
    </location>
</feature>
<evidence type="ECO:0000256" key="9">
    <source>
        <dbReference type="ARBA" id="ARBA00023004"/>
    </source>
</evidence>
<keyword evidence="9 11" id="KW-0408">Iron</keyword>
<dbReference type="Gene3D" id="4.10.480.10">
    <property type="entry name" value="Cytochrome-c3 hydrogenase, C-terminal domain"/>
    <property type="match status" value="1"/>
</dbReference>
<keyword evidence="10 11" id="KW-0411">Iron-sulfur</keyword>
<dbReference type="AlphaFoldDB" id="C0ZYC3"/>
<feature type="binding site" evidence="11">
    <location>
        <position position="251"/>
    </location>
    <ligand>
        <name>[4Fe-4S] cluster</name>
        <dbReference type="ChEBI" id="CHEBI:49883"/>
        <label>2</label>
    </ligand>
</feature>
<keyword evidence="11" id="KW-0003">3Fe-4S</keyword>
<feature type="domain" description="Cytochrome-c3 hydrogenase C-terminal" evidence="14">
    <location>
        <begin position="246"/>
        <end position="323"/>
    </location>
</feature>
<dbReference type="GO" id="GO:0016020">
    <property type="term" value="C:membrane"/>
    <property type="evidence" value="ECO:0007669"/>
    <property type="project" value="TreeGrafter"/>
</dbReference>
<dbReference type="GO" id="GO:0030313">
    <property type="term" value="C:cell envelope"/>
    <property type="evidence" value="ECO:0007669"/>
    <property type="project" value="UniProtKB-SubCell"/>
</dbReference>
<feature type="binding site" evidence="11">
    <location>
        <position position="209"/>
    </location>
    <ligand>
        <name>[4Fe-4S] cluster</name>
        <dbReference type="ChEBI" id="CHEBI:49883"/>
        <label>1</label>
    </ligand>
</feature>
<organism evidence="15 16">
    <name type="scientific">Rhodococcus erythropolis (strain PR4 / NBRC 100887)</name>
    <dbReference type="NCBI Taxonomy" id="234621"/>
    <lineage>
        <taxon>Bacteria</taxon>
        <taxon>Bacillati</taxon>
        <taxon>Actinomycetota</taxon>
        <taxon>Actinomycetes</taxon>
        <taxon>Mycobacteriales</taxon>
        <taxon>Nocardiaceae</taxon>
        <taxon>Rhodococcus</taxon>
        <taxon>Rhodococcus erythropolis group</taxon>
    </lineage>
</organism>
<dbReference type="EC" id="1.12.-.-" evidence="15"/>
<accession>C0ZYC3</accession>
<evidence type="ECO:0000256" key="10">
    <source>
        <dbReference type="ARBA" id="ARBA00023014"/>
    </source>
</evidence>
<evidence type="ECO:0000256" key="12">
    <source>
        <dbReference type="SAM" id="MobiDB-lite"/>
    </source>
</evidence>
<feature type="binding site" evidence="11">
    <location>
        <position position="168"/>
    </location>
    <ligand>
        <name>[4Fe-4S] cluster</name>
        <dbReference type="ChEBI" id="CHEBI:49883"/>
        <label>1</label>
    </ligand>
</feature>
<comment type="subunit">
    <text evidence="4">Heterodimer of a large and a small subunit.</text>
</comment>
<dbReference type="InterPro" id="IPR006137">
    <property type="entry name" value="NADH_UbQ_OxRdtase-like_20kDa"/>
</dbReference>
<dbReference type="HOGENOM" id="CLU_046107_1_0_11"/>
<keyword evidence="7" id="KW-0732">Signal</keyword>
<sequence>MKAADMDTQKSTAGTTAEPASESAATPESAAAKAEETLIHVLWINAGLSCDGDSVALTAATQPSIEEIALGALPGLPQVAVHWPLIDFECGPQGGADDFLEWFWKADRGELEPFVLVVEGSIPNEKLHDEGYWCGFGNNRETGQPVTTSEWLDKLAPKATAVVAVGTCATYGGIHAMAGNPTGAMGVPDYLGWTWKSKAGIPIVCVPGCPIQPDNLSETLTYLLYMATDQAPMIPLDESLRPQWLFGATVHEGCDRGGYYEQGEFATEYGSPKCIVKLGCWGPVVKCNVPKRGWINGVGGCPNVGGICIGCTMPGFPDKFMPFMDEPPGGKLSTNAVGMYGSVIHSLRRITGHTLDKEPHWRERGSKLLTGATRTW</sequence>
<keyword evidence="6 11" id="KW-0479">Metal-binding</keyword>
<feature type="binding site" evidence="11">
    <location>
        <position position="50"/>
    </location>
    <ligand>
        <name>[4Fe-4S] cluster</name>
        <dbReference type="ChEBI" id="CHEBI:49883"/>
        <label>1</label>
    </ligand>
</feature>
<dbReference type="GO" id="GO:0046872">
    <property type="term" value="F:metal ion binding"/>
    <property type="evidence" value="ECO:0007669"/>
    <property type="project" value="UniProtKB-KW"/>
</dbReference>
<evidence type="ECO:0000256" key="8">
    <source>
        <dbReference type="ARBA" id="ARBA00023002"/>
    </source>
</evidence>
<evidence type="ECO:0000256" key="4">
    <source>
        <dbReference type="ARBA" id="ARBA00011771"/>
    </source>
</evidence>
<dbReference type="GO" id="GO:0009375">
    <property type="term" value="C:ferredoxin hydrogenase complex"/>
    <property type="evidence" value="ECO:0007669"/>
    <property type="project" value="InterPro"/>
</dbReference>
<evidence type="ECO:0000256" key="1">
    <source>
        <dbReference type="ARBA" id="ARBA00001966"/>
    </source>
</evidence>
<comment type="subcellular location">
    <subcellularLocation>
        <location evidence="2">Cell envelope</location>
    </subcellularLocation>
</comment>
<dbReference type="InterPro" id="IPR037024">
    <property type="entry name" value="NiFe_Hase_small_N_sf"/>
</dbReference>
<evidence type="ECO:0000259" key="14">
    <source>
        <dbReference type="Pfam" id="PF14720"/>
    </source>
</evidence>
<dbReference type="InterPro" id="IPR001821">
    <property type="entry name" value="NiFe_hydrogenase_ssu"/>
</dbReference>
<dbReference type="GO" id="GO:0051539">
    <property type="term" value="F:4 iron, 4 sulfur cluster binding"/>
    <property type="evidence" value="ECO:0007669"/>
    <property type="project" value="UniProtKB-KW"/>
</dbReference>
<dbReference type="PANTHER" id="PTHR30013:SF5">
    <property type="entry name" value="HYDROGENASE SMALL SUBUNIT"/>
    <property type="match status" value="1"/>
</dbReference>
<comment type="similarity">
    <text evidence="3">Belongs to the [NiFe]/[NiFeSe] hydrogenase small subunit family.</text>
</comment>
<evidence type="ECO:0000313" key="15">
    <source>
        <dbReference type="EMBL" id="BAH33358.1"/>
    </source>
</evidence>
<evidence type="ECO:0000256" key="5">
    <source>
        <dbReference type="ARBA" id="ARBA00022485"/>
    </source>
</evidence>
<feature type="binding site" evidence="11">
    <location>
        <position position="308"/>
    </location>
    <ligand>
        <name>[3Fe-4S] cluster</name>
        <dbReference type="ChEBI" id="CHEBI:21137"/>
    </ligand>
</feature>
<dbReference type="GO" id="GO:0009055">
    <property type="term" value="F:electron transfer activity"/>
    <property type="evidence" value="ECO:0007669"/>
    <property type="project" value="TreeGrafter"/>
</dbReference>
<feature type="binding site" evidence="11">
    <location>
        <position position="280"/>
    </location>
    <ligand>
        <name>[4Fe-4S] cluster</name>
        <dbReference type="ChEBI" id="CHEBI:49883"/>
        <label>2</label>
    </ligand>
</feature>
<feature type="binding site" evidence="11">
    <location>
        <position position="254"/>
    </location>
    <ligand>
        <name>[4Fe-4S] cluster</name>
        <dbReference type="ChEBI" id="CHEBI:49883"/>
        <label>2</label>
    </ligand>
</feature>